<evidence type="ECO:0000259" key="10">
    <source>
        <dbReference type="PROSITE" id="PS50885"/>
    </source>
</evidence>
<keyword evidence="4 6" id="KW-0807">Transducer</keyword>
<organism evidence="11 12">
    <name type="scientific">Cronobacter condimenti 1330</name>
    <dbReference type="NCBI Taxonomy" id="1073999"/>
    <lineage>
        <taxon>Bacteria</taxon>
        <taxon>Pseudomonadati</taxon>
        <taxon>Pseudomonadota</taxon>
        <taxon>Gammaproteobacteria</taxon>
        <taxon>Enterobacterales</taxon>
        <taxon>Enterobacteriaceae</taxon>
        <taxon>Cronobacter</taxon>
    </lineage>
</organism>
<keyword evidence="8" id="KW-0812">Transmembrane</keyword>
<dbReference type="FunFam" id="1.10.287.950:FF:000001">
    <property type="entry name" value="Methyl-accepting chemotaxis sensory transducer"/>
    <property type="match status" value="1"/>
</dbReference>
<dbReference type="SMART" id="SM00304">
    <property type="entry name" value="HAMP"/>
    <property type="match status" value="1"/>
</dbReference>
<comment type="similarity">
    <text evidence="5">Belongs to the methyl-accepting chemotaxis (MCP) protein family.</text>
</comment>
<sequence>MWNEVEMFRNLPIKKKFYLAFGAVLVLLLLLCAMFYKNFSGIVDTNAWNIHSWRVIDKSRGLTQSLVNMETGLRGYAINGKEEMLAPWNSGKEDFGKLLQETKALTADNASQQTRLNNLLKQEHEWHDKFVTELLNHRRALNAGTMTQVEFNAAFEANTGKLQMDQMRKTIDDIVNAEKSLLTERQSSVDSVETQTRLTLLMGALLGVFIASALGYVLARSITHPLEEAVKAAQAIAAGDLSTHLVARSKDETGTLIVTLTAMQEQLKKVVSDIQTAASSIDSASKEVAMGNTDLSARTEQQAASLEETSASMEQLTATVRQNASNASDASSLASDASDIAQQGGEVVDKVVTTMAAIFDSSKSVVDIIGTIESIAFQTNILALNAAVEAARAGEQGRGFAVVASEVRALAQRSATAAKEIKSLIETSNDRISEGTDLVAQAGKTMTGIVTAISNVSAIMSEIYTASGEQVNGIEHIGIAINQMDEVTQQNAALVQQAAAAAASLEEQAAQLSRSAAIFKLA</sequence>
<dbReference type="STRING" id="1073999.AFK62_08100"/>
<feature type="compositionally biased region" description="Polar residues" evidence="7">
    <location>
        <begin position="293"/>
        <end position="311"/>
    </location>
</feature>
<reference evidence="11" key="1">
    <citation type="submission" date="2012-07" db="EMBL/GenBank/DDBJ databases">
        <authorList>
            <person name="Cummings C."/>
        </authorList>
    </citation>
    <scope>NUCLEOTIDE SEQUENCE</scope>
    <source>
        <strain evidence="11">1330</strain>
    </source>
</reference>
<comment type="subcellular location">
    <subcellularLocation>
        <location evidence="1">Cell inner membrane</location>
        <topology evidence="1">Multi-pass membrane protein</topology>
    </subcellularLocation>
</comment>
<dbReference type="eggNOG" id="COG5278">
    <property type="taxonomic scope" value="Bacteria"/>
</dbReference>
<dbReference type="InterPro" id="IPR007891">
    <property type="entry name" value="CHASE3"/>
</dbReference>
<dbReference type="Pfam" id="PF00015">
    <property type="entry name" value="MCPsignal"/>
    <property type="match status" value="1"/>
</dbReference>
<dbReference type="CDD" id="cd19410">
    <property type="entry name" value="HK9-like_sensor"/>
    <property type="match status" value="1"/>
</dbReference>
<dbReference type="SUPFAM" id="SSF58104">
    <property type="entry name" value="Methyl-accepting chemotaxis protein (MCP) signaling domain"/>
    <property type="match status" value="1"/>
</dbReference>
<evidence type="ECO:0000256" key="8">
    <source>
        <dbReference type="SAM" id="Phobius"/>
    </source>
</evidence>
<evidence type="ECO:0000313" key="11">
    <source>
        <dbReference type="EMBL" id="CCJ72289.1"/>
    </source>
</evidence>
<dbReference type="GO" id="GO:0007165">
    <property type="term" value="P:signal transduction"/>
    <property type="evidence" value="ECO:0007669"/>
    <property type="project" value="UniProtKB-KW"/>
</dbReference>
<keyword evidence="3" id="KW-0145">Chemotaxis</keyword>
<evidence type="ECO:0000256" key="4">
    <source>
        <dbReference type="ARBA" id="ARBA00023224"/>
    </source>
</evidence>
<dbReference type="EMBL" id="CAKW01000063">
    <property type="protein sequence ID" value="CCJ72289.1"/>
    <property type="molecule type" value="Genomic_DNA"/>
</dbReference>
<dbReference type="SMART" id="SM00283">
    <property type="entry name" value="MA"/>
    <property type="match status" value="1"/>
</dbReference>
<dbReference type="GO" id="GO:0005886">
    <property type="term" value="C:plasma membrane"/>
    <property type="evidence" value="ECO:0007669"/>
    <property type="project" value="UniProtKB-SubCell"/>
</dbReference>
<evidence type="ECO:0000259" key="9">
    <source>
        <dbReference type="PROSITE" id="PS50111"/>
    </source>
</evidence>
<dbReference type="PANTHER" id="PTHR43531:SF14">
    <property type="entry name" value="METHYL-ACCEPTING CHEMOTAXIS PROTEIN I-RELATED"/>
    <property type="match status" value="1"/>
</dbReference>
<feature type="domain" description="HAMP" evidence="10">
    <location>
        <begin position="220"/>
        <end position="272"/>
    </location>
</feature>
<keyword evidence="8" id="KW-0472">Membrane</keyword>
<feature type="transmembrane region" description="Helical" evidence="8">
    <location>
        <begin position="17"/>
        <end position="36"/>
    </location>
</feature>
<comment type="caution">
    <text evidence="11">The sequence shown here is derived from an EMBL/GenBank/DDBJ whole genome shotgun (WGS) entry which is preliminary data.</text>
</comment>
<evidence type="ECO:0000313" key="12">
    <source>
        <dbReference type="Proteomes" id="UP000009340"/>
    </source>
</evidence>
<proteinExistence type="inferred from homology"/>
<dbReference type="eggNOG" id="COG0840">
    <property type="taxonomic scope" value="Bacteria"/>
</dbReference>
<dbReference type="GO" id="GO:0004888">
    <property type="term" value="F:transmembrane signaling receptor activity"/>
    <property type="evidence" value="ECO:0007669"/>
    <property type="project" value="InterPro"/>
</dbReference>
<accession>K8A945</accession>
<dbReference type="InterPro" id="IPR051310">
    <property type="entry name" value="MCP_chemotaxis"/>
</dbReference>
<dbReference type="Pfam" id="PF00672">
    <property type="entry name" value="HAMP"/>
    <property type="match status" value="1"/>
</dbReference>
<dbReference type="InterPro" id="IPR003660">
    <property type="entry name" value="HAMP_dom"/>
</dbReference>
<name>K8A945_9ENTR</name>
<evidence type="ECO:0000256" key="3">
    <source>
        <dbReference type="ARBA" id="ARBA00022500"/>
    </source>
</evidence>
<dbReference type="Pfam" id="PF05227">
    <property type="entry name" value="CHASE3"/>
    <property type="match status" value="1"/>
</dbReference>
<evidence type="ECO:0000256" key="1">
    <source>
        <dbReference type="ARBA" id="ARBA00004429"/>
    </source>
</evidence>
<dbReference type="AlphaFoldDB" id="K8A945"/>
<evidence type="ECO:0000256" key="7">
    <source>
        <dbReference type="SAM" id="MobiDB-lite"/>
    </source>
</evidence>
<dbReference type="PROSITE" id="PS50885">
    <property type="entry name" value="HAMP"/>
    <property type="match status" value="1"/>
</dbReference>
<keyword evidence="11" id="KW-0675">Receptor</keyword>
<dbReference type="Gene3D" id="1.10.287.950">
    <property type="entry name" value="Methyl-accepting chemotaxis protein"/>
    <property type="match status" value="1"/>
</dbReference>
<evidence type="ECO:0000256" key="2">
    <source>
        <dbReference type="ARBA" id="ARBA00022481"/>
    </source>
</evidence>
<dbReference type="PROSITE" id="PS50111">
    <property type="entry name" value="CHEMOTAXIS_TRANSDUC_2"/>
    <property type="match status" value="1"/>
</dbReference>
<dbReference type="InterPro" id="IPR004089">
    <property type="entry name" value="MCPsignal_dom"/>
</dbReference>
<dbReference type="PANTHER" id="PTHR43531">
    <property type="entry name" value="PROTEIN ICFG"/>
    <property type="match status" value="1"/>
</dbReference>
<feature type="region of interest" description="Disordered" evidence="7">
    <location>
        <begin position="291"/>
        <end position="311"/>
    </location>
</feature>
<feature type="domain" description="Methyl-accepting transducer" evidence="9">
    <location>
        <begin position="277"/>
        <end position="506"/>
    </location>
</feature>
<protein>
    <submittedName>
        <fullName evidence="11">Methyl-accepting chemotaxis protein I (serine chemoreceptor protein)</fullName>
    </submittedName>
</protein>
<evidence type="ECO:0000256" key="5">
    <source>
        <dbReference type="ARBA" id="ARBA00029447"/>
    </source>
</evidence>
<dbReference type="Proteomes" id="UP000009340">
    <property type="component" value="Unassembled WGS sequence"/>
</dbReference>
<dbReference type="InterPro" id="IPR004090">
    <property type="entry name" value="Chemotax_Me-accpt_rcpt"/>
</dbReference>
<dbReference type="PRINTS" id="PR00260">
    <property type="entry name" value="CHEMTRNSDUCR"/>
</dbReference>
<evidence type="ECO:0000256" key="6">
    <source>
        <dbReference type="PROSITE-ProRule" id="PRU00284"/>
    </source>
</evidence>
<dbReference type="CDD" id="cd11386">
    <property type="entry name" value="MCP_signal"/>
    <property type="match status" value="1"/>
</dbReference>
<keyword evidence="8" id="KW-1133">Transmembrane helix</keyword>
<keyword evidence="2" id="KW-0488">Methylation</keyword>
<dbReference type="Gene3D" id="6.10.340.10">
    <property type="match status" value="1"/>
</dbReference>
<gene>
    <name evidence="11" type="ORF">BN137_1654</name>
</gene>
<dbReference type="GO" id="GO:0006935">
    <property type="term" value="P:chemotaxis"/>
    <property type="evidence" value="ECO:0007669"/>
    <property type="project" value="UniProtKB-KW"/>
</dbReference>